<keyword evidence="1" id="KW-0175">Coiled coil</keyword>
<protein>
    <submittedName>
        <fullName evidence="2">DNA-binding transcriptional regulator GbsR (MarR family)</fullName>
    </submittedName>
</protein>
<sequence>MKKELLEEKEKLVEKLGVIIENRDQLPPVASRIISYVVLNGKCGTTFDDLVTNLCASKSTISTHLNHLVDLKQLEYFTKQGDRKKYYIVSACHILTHMEKMVVNWSSEKALHKEMKSYKKKANELIVEDTEKFSLEFHNNYITFLDEVTKSVLKLKEKIEQIQYNK</sequence>
<dbReference type="Gene3D" id="1.10.10.10">
    <property type="entry name" value="Winged helix-like DNA-binding domain superfamily/Winged helix DNA-binding domain"/>
    <property type="match status" value="1"/>
</dbReference>
<dbReference type="InterPro" id="IPR036390">
    <property type="entry name" value="WH_DNA-bd_sf"/>
</dbReference>
<dbReference type="Proteomes" id="UP001231587">
    <property type="component" value="Unassembled WGS sequence"/>
</dbReference>
<organism evidence="2 4">
    <name type="scientific">Formosa algae</name>
    <dbReference type="NCBI Taxonomy" id="225843"/>
    <lineage>
        <taxon>Bacteria</taxon>
        <taxon>Pseudomonadati</taxon>
        <taxon>Bacteroidota</taxon>
        <taxon>Flavobacteriia</taxon>
        <taxon>Flavobacteriales</taxon>
        <taxon>Flavobacteriaceae</taxon>
        <taxon>Formosa</taxon>
    </lineage>
</organism>
<proteinExistence type="predicted"/>
<evidence type="ECO:0000256" key="1">
    <source>
        <dbReference type="SAM" id="Coils"/>
    </source>
</evidence>
<dbReference type="GO" id="GO:0003677">
    <property type="term" value="F:DNA binding"/>
    <property type="evidence" value="ECO:0007669"/>
    <property type="project" value="UniProtKB-KW"/>
</dbReference>
<keyword evidence="2" id="KW-0238">DNA-binding</keyword>
<dbReference type="AlphaFoldDB" id="A0A9X0YNJ6"/>
<dbReference type="Proteomes" id="UP001138672">
    <property type="component" value="Unassembled WGS sequence"/>
</dbReference>
<evidence type="ECO:0000313" key="5">
    <source>
        <dbReference type="Proteomes" id="UP001231587"/>
    </source>
</evidence>
<dbReference type="EMBL" id="JAGGJQ010000005">
    <property type="protein sequence ID" value="MBP1840173.1"/>
    <property type="molecule type" value="Genomic_DNA"/>
</dbReference>
<gene>
    <name evidence="2" type="ORF">J2Z56_002100</name>
    <name evidence="3" type="ORF">J2Z57_002224</name>
</gene>
<dbReference type="EMBL" id="JAUSUU010000006">
    <property type="protein sequence ID" value="MDQ0335773.1"/>
    <property type="molecule type" value="Genomic_DNA"/>
</dbReference>
<name>A0A9X0YNJ6_9FLAO</name>
<evidence type="ECO:0000313" key="4">
    <source>
        <dbReference type="Proteomes" id="UP001138672"/>
    </source>
</evidence>
<dbReference type="SUPFAM" id="SSF46785">
    <property type="entry name" value="Winged helix' DNA-binding domain"/>
    <property type="match status" value="1"/>
</dbReference>
<dbReference type="OrthoDB" id="1807857at2"/>
<evidence type="ECO:0000313" key="2">
    <source>
        <dbReference type="EMBL" id="MBP1840173.1"/>
    </source>
</evidence>
<reference evidence="2" key="1">
    <citation type="submission" date="2021-03" db="EMBL/GenBank/DDBJ databases">
        <title>Genomic Encyclopedia of Type Strains, Phase IV (KMG-IV): sequencing the most valuable type-strain genomes for metagenomic binning, comparative biology and taxonomic classification.</title>
        <authorList>
            <person name="Goeker M."/>
        </authorList>
    </citation>
    <scope>NUCLEOTIDE SEQUENCE</scope>
    <source>
        <strain evidence="2">DSM 15523</strain>
        <strain evidence="3 5">DSM 16476</strain>
    </source>
</reference>
<keyword evidence="5" id="KW-1185">Reference proteome</keyword>
<dbReference type="RefSeq" id="WP_057780434.1">
    <property type="nucleotide sequence ID" value="NZ_JAGGJQ010000005.1"/>
</dbReference>
<comment type="caution">
    <text evidence="2">The sequence shown here is derived from an EMBL/GenBank/DDBJ whole genome shotgun (WGS) entry which is preliminary data.</text>
</comment>
<dbReference type="InterPro" id="IPR036388">
    <property type="entry name" value="WH-like_DNA-bd_sf"/>
</dbReference>
<accession>A0A9X0YNJ6</accession>
<evidence type="ECO:0000313" key="3">
    <source>
        <dbReference type="EMBL" id="MDQ0335773.1"/>
    </source>
</evidence>
<feature type="coiled-coil region" evidence="1">
    <location>
        <begin position="108"/>
        <end position="165"/>
    </location>
</feature>